<name>A0A835MKX6_9ROSI</name>
<comment type="caution">
    <text evidence="2">The sequence shown here is derived from an EMBL/GenBank/DDBJ whole genome shotgun (WGS) entry which is preliminary data.</text>
</comment>
<proteinExistence type="predicted"/>
<evidence type="ECO:0000256" key="1">
    <source>
        <dbReference type="SAM" id="MobiDB-lite"/>
    </source>
</evidence>
<evidence type="ECO:0000313" key="2">
    <source>
        <dbReference type="EMBL" id="KAF9661193.1"/>
    </source>
</evidence>
<dbReference type="AlphaFoldDB" id="A0A835MKX6"/>
<dbReference type="Proteomes" id="UP000657918">
    <property type="component" value="Unassembled WGS sequence"/>
</dbReference>
<sequence>MTRATICAGDEKHSDKWQQYVQELKSNKVIKQDHCIKSGVKITSLVMRNPSSTTSTRSKITVPTPCCSKVGIKKGPWTPEEDELLASYIKKEESDFMVSGLLILFSPLSWAGTSIISQGIDPRTHKPLKPNPDSSEMANVPVQNCNPKPPRVAENGRVYRTVATRVSKNFTVPPNLDDQFPNKVAADATEYCPARDGFNMGSLQSGYDQGKNDDDLIENIGNEDTLSSFLDSLLNDNVFVYQQRQQLQQQNMSGLSSKLVVSSSQILSHGNIWEAQVSSPPMAAFGDKSVAGAPSNSLPVLTQPVLRENQTDVINGMY</sequence>
<feature type="compositionally biased region" description="Polar residues" evidence="1">
    <location>
        <begin position="134"/>
        <end position="146"/>
    </location>
</feature>
<protein>
    <submittedName>
        <fullName evidence="2">Uncharacterized protein</fullName>
    </submittedName>
</protein>
<dbReference type="OrthoDB" id="822937at2759"/>
<organism evidence="2 3">
    <name type="scientific">Salix dunnii</name>
    <dbReference type="NCBI Taxonomy" id="1413687"/>
    <lineage>
        <taxon>Eukaryota</taxon>
        <taxon>Viridiplantae</taxon>
        <taxon>Streptophyta</taxon>
        <taxon>Embryophyta</taxon>
        <taxon>Tracheophyta</taxon>
        <taxon>Spermatophyta</taxon>
        <taxon>Magnoliopsida</taxon>
        <taxon>eudicotyledons</taxon>
        <taxon>Gunneridae</taxon>
        <taxon>Pentapetalae</taxon>
        <taxon>rosids</taxon>
        <taxon>fabids</taxon>
        <taxon>Malpighiales</taxon>
        <taxon>Salicaceae</taxon>
        <taxon>Saliceae</taxon>
        <taxon>Salix</taxon>
    </lineage>
</organism>
<accession>A0A835MKX6</accession>
<gene>
    <name evidence="2" type="ORF">SADUNF_Sadunf19G0042500</name>
</gene>
<reference evidence="2 3" key="1">
    <citation type="submission" date="2020-10" db="EMBL/GenBank/DDBJ databases">
        <title>Plant Genome Project.</title>
        <authorList>
            <person name="Zhang R.-G."/>
        </authorList>
    </citation>
    <scope>NUCLEOTIDE SEQUENCE [LARGE SCALE GENOMIC DNA]</scope>
    <source>
        <strain evidence="2">FAFU-HL-1</strain>
        <tissue evidence="2">Leaf</tissue>
    </source>
</reference>
<evidence type="ECO:0000313" key="3">
    <source>
        <dbReference type="Proteomes" id="UP000657918"/>
    </source>
</evidence>
<dbReference type="EMBL" id="JADGMS010000019">
    <property type="protein sequence ID" value="KAF9661193.1"/>
    <property type="molecule type" value="Genomic_DNA"/>
</dbReference>
<feature type="region of interest" description="Disordered" evidence="1">
    <location>
        <begin position="134"/>
        <end position="153"/>
    </location>
</feature>
<keyword evidence="3" id="KW-1185">Reference proteome</keyword>